<evidence type="ECO:0000256" key="2">
    <source>
        <dbReference type="ARBA" id="ARBA00002714"/>
    </source>
</evidence>
<keyword evidence="12 22" id="KW-0067">ATP-binding</keyword>
<evidence type="ECO:0000256" key="21">
    <source>
        <dbReference type="ARBA" id="ARBA00049161"/>
    </source>
</evidence>
<dbReference type="EC" id="6.3.2.17" evidence="7"/>
<dbReference type="InterPro" id="IPR018109">
    <property type="entry name" value="Folylpolyglutamate_synth_CS"/>
</dbReference>
<evidence type="ECO:0000313" key="26">
    <source>
        <dbReference type="Proteomes" id="UP000199615"/>
    </source>
</evidence>
<dbReference type="PIRSF" id="PIRSF001563">
    <property type="entry name" value="Folylpolyglu_synth"/>
    <property type="match status" value="1"/>
</dbReference>
<dbReference type="GO" id="GO:0004326">
    <property type="term" value="F:tetrahydrofolylpolyglutamate synthase activity"/>
    <property type="evidence" value="ECO:0007669"/>
    <property type="project" value="UniProtKB-EC"/>
</dbReference>
<evidence type="ECO:0000256" key="4">
    <source>
        <dbReference type="ARBA" id="ARBA00005150"/>
    </source>
</evidence>
<evidence type="ECO:0000256" key="10">
    <source>
        <dbReference type="ARBA" id="ARBA00022723"/>
    </source>
</evidence>
<protein>
    <recommendedName>
        <fullName evidence="8">Dihydrofolate synthase/folylpolyglutamate synthase</fullName>
        <ecNumber evidence="6">6.3.2.12</ecNumber>
        <ecNumber evidence="7">6.3.2.17</ecNumber>
    </recommendedName>
    <alternativeName>
        <fullName evidence="17">Folylpoly-gamma-glutamate synthetase-dihydrofolate synthetase</fullName>
    </alternativeName>
    <alternativeName>
        <fullName evidence="15">Folylpolyglutamate synthetase</fullName>
    </alternativeName>
    <alternativeName>
        <fullName evidence="16">Tetrahydrofolylpolyglutamate synthase</fullName>
    </alternativeName>
</protein>
<dbReference type="InterPro" id="IPR036565">
    <property type="entry name" value="Mur-like_cat_sf"/>
</dbReference>
<dbReference type="OrthoDB" id="9809356at2"/>
<dbReference type="GO" id="GO:0046656">
    <property type="term" value="P:folic acid biosynthetic process"/>
    <property type="evidence" value="ECO:0007669"/>
    <property type="project" value="UniProtKB-KW"/>
</dbReference>
<evidence type="ECO:0000256" key="12">
    <source>
        <dbReference type="ARBA" id="ARBA00022840"/>
    </source>
</evidence>
<evidence type="ECO:0000256" key="7">
    <source>
        <dbReference type="ARBA" id="ARBA00013025"/>
    </source>
</evidence>
<dbReference type="InterPro" id="IPR013221">
    <property type="entry name" value="Mur_ligase_cen"/>
</dbReference>
<dbReference type="InterPro" id="IPR001645">
    <property type="entry name" value="Folylpolyglutamate_synth"/>
</dbReference>
<dbReference type="FunFam" id="3.40.1190.10:FF:000011">
    <property type="entry name" value="Folylpolyglutamate synthase/dihydrofolate synthase"/>
    <property type="match status" value="1"/>
</dbReference>
<evidence type="ECO:0000313" key="25">
    <source>
        <dbReference type="EMBL" id="SEO17697.1"/>
    </source>
</evidence>
<dbReference type="Gene3D" id="3.90.190.20">
    <property type="entry name" value="Mur ligase, C-terminal domain"/>
    <property type="match status" value="1"/>
</dbReference>
<dbReference type="GO" id="GO:0008841">
    <property type="term" value="F:dihydrofolate synthase activity"/>
    <property type="evidence" value="ECO:0007669"/>
    <property type="project" value="UniProtKB-EC"/>
</dbReference>
<dbReference type="SUPFAM" id="SSF53623">
    <property type="entry name" value="MurD-like peptide ligases, catalytic domain"/>
    <property type="match status" value="1"/>
</dbReference>
<dbReference type="GO" id="GO:0046654">
    <property type="term" value="P:tetrahydrofolate biosynthetic process"/>
    <property type="evidence" value="ECO:0007669"/>
    <property type="project" value="UniProtKB-UniPathway"/>
</dbReference>
<dbReference type="SUPFAM" id="SSF53244">
    <property type="entry name" value="MurD-like peptide ligases, peptide-binding domain"/>
    <property type="match status" value="1"/>
</dbReference>
<dbReference type="GO" id="GO:0005524">
    <property type="term" value="F:ATP binding"/>
    <property type="evidence" value="ECO:0007669"/>
    <property type="project" value="UniProtKB-KW"/>
</dbReference>
<comment type="pathway">
    <text evidence="4">Cofactor biosynthesis; tetrahydrofolylpolyglutamate biosynthesis.</text>
</comment>
<evidence type="ECO:0000256" key="9">
    <source>
        <dbReference type="ARBA" id="ARBA00022598"/>
    </source>
</evidence>
<dbReference type="AlphaFoldDB" id="A0A1H8MK57"/>
<dbReference type="RefSeq" id="WP_092681538.1">
    <property type="nucleotide sequence ID" value="NZ_FODT01000001.1"/>
</dbReference>
<comment type="catalytic activity">
    <reaction evidence="20">
        <text>(6R)-5,10-methylenetetrahydrofolyl-(gamma-L-Glu)(n) + L-glutamate + ATP = (6R)-5,10-methylenetetrahydrofolyl-(gamma-L-Glu)(n+1) + ADP + phosphate + H(+)</text>
        <dbReference type="Rhea" id="RHEA:51912"/>
        <dbReference type="Rhea" id="RHEA-COMP:13257"/>
        <dbReference type="Rhea" id="RHEA-COMP:13258"/>
        <dbReference type="ChEBI" id="CHEBI:15378"/>
        <dbReference type="ChEBI" id="CHEBI:29985"/>
        <dbReference type="ChEBI" id="CHEBI:30616"/>
        <dbReference type="ChEBI" id="CHEBI:43474"/>
        <dbReference type="ChEBI" id="CHEBI:136572"/>
        <dbReference type="ChEBI" id="CHEBI:456216"/>
        <dbReference type="EC" id="6.3.2.17"/>
    </reaction>
</comment>
<evidence type="ECO:0000256" key="16">
    <source>
        <dbReference type="ARBA" id="ARBA00030592"/>
    </source>
</evidence>
<dbReference type="PANTHER" id="PTHR11136">
    <property type="entry name" value="FOLYLPOLYGLUTAMATE SYNTHASE-RELATED"/>
    <property type="match status" value="1"/>
</dbReference>
<dbReference type="Pfam" id="PF02875">
    <property type="entry name" value="Mur_ligase_C"/>
    <property type="match status" value="1"/>
</dbReference>
<feature type="domain" description="Mur ligase C-terminal" evidence="23">
    <location>
        <begin position="319"/>
        <end position="432"/>
    </location>
</feature>
<dbReference type="UniPathway" id="UPA00077">
    <property type="reaction ID" value="UER00157"/>
</dbReference>
<dbReference type="PANTHER" id="PTHR11136:SF0">
    <property type="entry name" value="DIHYDROFOLATE SYNTHETASE-RELATED"/>
    <property type="match status" value="1"/>
</dbReference>
<comment type="function">
    <text evidence="2">Functions in two distinct reactions of the de novo folate biosynthetic pathway. Catalyzes the addition of a glutamate residue to dihydropteroate (7,8-dihydropteroate or H2Pte) to form dihydrofolate (7,8-dihydrofolate monoglutamate or H2Pte-Glu). Also catalyzes successive additions of L-glutamate to tetrahydrofolate or 10-formyltetrahydrofolate or 5,10-methylenetetrahydrofolate, leading to folylpolyglutamate derivatives.</text>
</comment>
<keyword evidence="26" id="KW-1185">Reference proteome</keyword>
<dbReference type="EMBL" id="FODT01000001">
    <property type="protein sequence ID" value="SEO17697.1"/>
    <property type="molecule type" value="Genomic_DNA"/>
</dbReference>
<dbReference type="EC" id="6.3.2.12" evidence="6"/>
<sequence>MSSATAPQPSALVGELRARLARLHPAQIDLTLGRIERLLAALDHPQRRLPPVIHIAGTNGKGSTLAFLRAILEAAGLSVHAYTSPHLVRVNETIRLGRPGGGVLVSDDELAKALAHCERVNQGAPITLFEIETAAALWLFAQHPADVTLLEVGLGGRLDATNVIDQPLACVLTPIGIDHTEFLGPTLADIAAEKAGIIRRGVPVIVAGQQNDAMEVIEREAERLRAPLHARGQQWHVEVEHGRLAYQDDRGLMDLTAPKLFGRHQIDNAGLAIATLRAQQRFTFDQAAYQAGLLSADWPARMQRLTTGRLIDDAPPGSELWLDGGHNADGGRVAAAALGDLEERVSRPLVIIAGMMANKDASAFLTNFTGLTRHVIAVPIPDRDGAMPPEKLADAGRALGLRVELADSVEAALSRIAGLAYELPPRILITGSLYLAGHVLRLNGTMPS</sequence>
<keyword evidence="14" id="KW-0289">Folate biosynthesis</keyword>
<comment type="catalytic activity">
    <reaction evidence="21">
        <text>7,8-dihydropteroate + L-glutamate + ATP = 7,8-dihydrofolate + ADP + phosphate + H(+)</text>
        <dbReference type="Rhea" id="RHEA:23584"/>
        <dbReference type="ChEBI" id="CHEBI:15378"/>
        <dbReference type="ChEBI" id="CHEBI:17839"/>
        <dbReference type="ChEBI" id="CHEBI:29985"/>
        <dbReference type="ChEBI" id="CHEBI:30616"/>
        <dbReference type="ChEBI" id="CHEBI:43474"/>
        <dbReference type="ChEBI" id="CHEBI:57451"/>
        <dbReference type="ChEBI" id="CHEBI:456216"/>
        <dbReference type="EC" id="6.3.2.12"/>
    </reaction>
</comment>
<evidence type="ECO:0000256" key="17">
    <source>
        <dbReference type="ARBA" id="ARBA00032510"/>
    </source>
</evidence>
<comment type="pathway">
    <text evidence="3">Cofactor biosynthesis; tetrahydrofolate biosynthesis; 7,8-dihydrofolate from 2-amino-4-hydroxy-6-hydroxymethyl-7,8-dihydropteridine diphosphate and 4-aminobenzoate: step 2/2.</text>
</comment>
<dbReference type="PROSITE" id="PS01012">
    <property type="entry name" value="FOLYLPOLYGLU_SYNT_2"/>
    <property type="match status" value="1"/>
</dbReference>
<evidence type="ECO:0000256" key="18">
    <source>
        <dbReference type="ARBA" id="ARBA00047493"/>
    </source>
</evidence>
<evidence type="ECO:0000256" key="1">
    <source>
        <dbReference type="ARBA" id="ARBA00001946"/>
    </source>
</evidence>
<accession>A0A1H8MK57</accession>
<evidence type="ECO:0000256" key="15">
    <source>
        <dbReference type="ARBA" id="ARBA00030048"/>
    </source>
</evidence>
<comment type="catalytic activity">
    <reaction evidence="18">
        <text>(6S)-5,6,7,8-tetrahydrofolyl-(gamma-L-Glu)(n) + L-glutamate + ATP = (6S)-5,6,7,8-tetrahydrofolyl-(gamma-L-Glu)(n+1) + ADP + phosphate + H(+)</text>
        <dbReference type="Rhea" id="RHEA:10580"/>
        <dbReference type="Rhea" id="RHEA-COMP:14738"/>
        <dbReference type="Rhea" id="RHEA-COMP:14740"/>
        <dbReference type="ChEBI" id="CHEBI:15378"/>
        <dbReference type="ChEBI" id="CHEBI:29985"/>
        <dbReference type="ChEBI" id="CHEBI:30616"/>
        <dbReference type="ChEBI" id="CHEBI:43474"/>
        <dbReference type="ChEBI" id="CHEBI:141005"/>
        <dbReference type="ChEBI" id="CHEBI:456216"/>
        <dbReference type="EC" id="6.3.2.17"/>
    </reaction>
</comment>
<dbReference type="GO" id="GO:0005737">
    <property type="term" value="C:cytoplasm"/>
    <property type="evidence" value="ECO:0007669"/>
    <property type="project" value="TreeGrafter"/>
</dbReference>
<keyword evidence="13" id="KW-0460">Magnesium</keyword>
<evidence type="ECO:0000256" key="5">
    <source>
        <dbReference type="ARBA" id="ARBA00008276"/>
    </source>
</evidence>
<dbReference type="Proteomes" id="UP000199615">
    <property type="component" value="Unassembled WGS sequence"/>
</dbReference>
<evidence type="ECO:0000259" key="23">
    <source>
        <dbReference type="Pfam" id="PF02875"/>
    </source>
</evidence>
<feature type="domain" description="Mur ligase central" evidence="24">
    <location>
        <begin position="55"/>
        <end position="275"/>
    </location>
</feature>
<evidence type="ECO:0000256" key="13">
    <source>
        <dbReference type="ARBA" id="ARBA00022842"/>
    </source>
</evidence>
<evidence type="ECO:0000256" key="3">
    <source>
        <dbReference type="ARBA" id="ARBA00004799"/>
    </source>
</evidence>
<organism evidence="25 26">
    <name type="scientific">Rhodopseudomonas pseudopalustris</name>
    <dbReference type="NCBI Taxonomy" id="1513892"/>
    <lineage>
        <taxon>Bacteria</taxon>
        <taxon>Pseudomonadati</taxon>
        <taxon>Pseudomonadota</taxon>
        <taxon>Alphaproteobacteria</taxon>
        <taxon>Hyphomicrobiales</taxon>
        <taxon>Nitrobacteraceae</taxon>
        <taxon>Rhodopseudomonas</taxon>
    </lineage>
</organism>
<comment type="catalytic activity">
    <reaction evidence="19">
        <text>10-formyltetrahydrofolyl-(gamma-L-Glu)(n) + L-glutamate + ATP = 10-formyltetrahydrofolyl-(gamma-L-Glu)(n+1) + ADP + phosphate + H(+)</text>
        <dbReference type="Rhea" id="RHEA:51904"/>
        <dbReference type="Rhea" id="RHEA-COMP:13088"/>
        <dbReference type="Rhea" id="RHEA-COMP:14300"/>
        <dbReference type="ChEBI" id="CHEBI:15378"/>
        <dbReference type="ChEBI" id="CHEBI:29985"/>
        <dbReference type="ChEBI" id="CHEBI:30616"/>
        <dbReference type="ChEBI" id="CHEBI:43474"/>
        <dbReference type="ChEBI" id="CHEBI:134413"/>
        <dbReference type="ChEBI" id="CHEBI:456216"/>
        <dbReference type="EC" id="6.3.2.17"/>
    </reaction>
</comment>
<reference evidence="26" key="1">
    <citation type="submission" date="2016-10" db="EMBL/GenBank/DDBJ databases">
        <authorList>
            <person name="Varghese N."/>
            <person name="Submissions S."/>
        </authorList>
    </citation>
    <scope>NUCLEOTIDE SEQUENCE [LARGE SCALE GENOMIC DNA]</scope>
    <source>
        <strain evidence="26">DSM 123</strain>
    </source>
</reference>
<comment type="cofactor">
    <cofactor evidence="1">
        <name>Mg(2+)</name>
        <dbReference type="ChEBI" id="CHEBI:18420"/>
    </cofactor>
</comment>
<evidence type="ECO:0000256" key="20">
    <source>
        <dbReference type="ARBA" id="ARBA00049035"/>
    </source>
</evidence>
<evidence type="ECO:0000256" key="14">
    <source>
        <dbReference type="ARBA" id="ARBA00022909"/>
    </source>
</evidence>
<dbReference type="NCBIfam" id="TIGR01499">
    <property type="entry name" value="folC"/>
    <property type="match status" value="1"/>
</dbReference>
<evidence type="ECO:0000256" key="11">
    <source>
        <dbReference type="ARBA" id="ARBA00022741"/>
    </source>
</evidence>
<dbReference type="Pfam" id="PF08245">
    <property type="entry name" value="Mur_ligase_M"/>
    <property type="match status" value="1"/>
</dbReference>
<name>A0A1H8MK57_9BRAD</name>
<evidence type="ECO:0000256" key="22">
    <source>
        <dbReference type="PIRNR" id="PIRNR001563"/>
    </source>
</evidence>
<keyword evidence="9 22" id="KW-0436">Ligase</keyword>
<evidence type="ECO:0000256" key="8">
    <source>
        <dbReference type="ARBA" id="ARBA00019357"/>
    </source>
</evidence>
<proteinExistence type="inferred from homology"/>
<comment type="similarity">
    <text evidence="5 22">Belongs to the folylpolyglutamate synthase family.</text>
</comment>
<evidence type="ECO:0000256" key="6">
    <source>
        <dbReference type="ARBA" id="ARBA00013023"/>
    </source>
</evidence>
<evidence type="ECO:0000259" key="24">
    <source>
        <dbReference type="Pfam" id="PF08245"/>
    </source>
</evidence>
<dbReference type="InterPro" id="IPR036615">
    <property type="entry name" value="Mur_ligase_C_dom_sf"/>
</dbReference>
<evidence type="ECO:0000256" key="19">
    <source>
        <dbReference type="ARBA" id="ARBA00047808"/>
    </source>
</evidence>
<gene>
    <name evidence="25" type="ORF">SAMN05444123_101563</name>
</gene>
<dbReference type="Gene3D" id="3.40.1190.10">
    <property type="entry name" value="Mur-like, catalytic domain"/>
    <property type="match status" value="1"/>
</dbReference>
<dbReference type="InterPro" id="IPR004101">
    <property type="entry name" value="Mur_ligase_C"/>
</dbReference>
<keyword evidence="11 22" id="KW-0547">Nucleotide-binding</keyword>
<keyword evidence="10" id="KW-0479">Metal-binding</keyword>
<dbReference type="GO" id="GO:0046872">
    <property type="term" value="F:metal ion binding"/>
    <property type="evidence" value="ECO:0007669"/>
    <property type="project" value="UniProtKB-KW"/>
</dbReference>